<dbReference type="EMBL" id="PKPP01002878">
    <property type="protein sequence ID" value="PWA72570.1"/>
    <property type="molecule type" value="Genomic_DNA"/>
</dbReference>
<comment type="caution">
    <text evidence="2">The sequence shown here is derived from an EMBL/GenBank/DDBJ whole genome shotgun (WGS) entry which is preliminary data.</text>
</comment>
<gene>
    <name evidence="2" type="ORF">CTI12_AA267720</name>
</gene>
<evidence type="ECO:0000313" key="2">
    <source>
        <dbReference type="EMBL" id="PWA72570.1"/>
    </source>
</evidence>
<dbReference type="AlphaFoldDB" id="A0A2U1NGJ3"/>
<sequence>MKNLETSFPFMQLSELKITTERVTIVVGMLKSEDTKSYIWLLESFMTTFKKQPTMVVTDQDGAMKKAIASILPESKHKLCM</sequence>
<protein>
    <submittedName>
        <fullName evidence="2">Protein FAR1-RELATED SEQUENCE 5</fullName>
    </submittedName>
</protein>
<dbReference type="Pfam" id="PF10551">
    <property type="entry name" value="MULE"/>
    <property type="match status" value="1"/>
</dbReference>
<dbReference type="PANTHER" id="PTHR47718:SF12">
    <property type="entry name" value="PROTEIN FAR1-RELATED SEQUENCE"/>
    <property type="match status" value="1"/>
</dbReference>
<evidence type="ECO:0000313" key="3">
    <source>
        <dbReference type="Proteomes" id="UP000245207"/>
    </source>
</evidence>
<evidence type="ECO:0000259" key="1">
    <source>
        <dbReference type="Pfam" id="PF10551"/>
    </source>
</evidence>
<proteinExistence type="predicted"/>
<keyword evidence="3" id="KW-1185">Reference proteome</keyword>
<reference evidence="2 3" key="1">
    <citation type="journal article" date="2018" name="Mol. Plant">
        <title>The genome of Artemisia annua provides insight into the evolution of Asteraceae family and artemisinin biosynthesis.</title>
        <authorList>
            <person name="Shen Q."/>
            <person name="Zhang L."/>
            <person name="Liao Z."/>
            <person name="Wang S."/>
            <person name="Yan T."/>
            <person name="Shi P."/>
            <person name="Liu M."/>
            <person name="Fu X."/>
            <person name="Pan Q."/>
            <person name="Wang Y."/>
            <person name="Lv Z."/>
            <person name="Lu X."/>
            <person name="Zhang F."/>
            <person name="Jiang W."/>
            <person name="Ma Y."/>
            <person name="Chen M."/>
            <person name="Hao X."/>
            <person name="Li L."/>
            <person name="Tang Y."/>
            <person name="Lv G."/>
            <person name="Zhou Y."/>
            <person name="Sun X."/>
            <person name="Brodelius P.E."/>
            <person name="Rose J.K.C."/>
            <person name="Tang K."/>
        </authorList>
    </citation>
    <scope>NUCLEOTIDE SEQUENCE [LARGE SCALE GENOMIC DNA]</scope>
    <source>
        <strain evidence="3">cv. Huhao1</strain>
        <tissue evidence="2">Leaf</tissue>
    </source>
</reference>
<dbReference type="OrthoDB" id="1748950at2759"/>
<dbReference type="PANTHER" id="PTHR47718">
    <property type="entry name" value="OS01G0519700 PROTEIN"/>
    <property type="match status" value="1"/>
</dbReference>
<accession>A0A2U1NGJ3</accession>
<name>A0A2U1NGJ3_ARTAN</name>
<dbReference type="InterPro" id="IPR018289">
    <property type="entry name" value="MULE_transposase_dom"/>
</dbReference>
<organism evidence="2 3">
    <name type="scientific">Artemisia annua</name>
    <name type="common">Sweet wormwood</name>
    <dbReference type="NCBI Taxonomy" id="35608"/>
    <lineage>
        <taxon>Eukaryota</taxon>
        <taxon>Viridiplantae</taxon>
        <taxon>Streptophyta</taxon>
        <taxon>Embryophyta</taxon>
        <taxon>Tracheophyta</taxon>
        <taxon>Spermatophyta</taxon>
        <taxon>Magnoliopsida</taxon>
        <taxon>eudicotyledons</taxon>
        <taxon>Gunneridae</taxon>
        <taxon>Pentapetalae</taxon>
        <taxon>asterids</taxon>
        <taxon>campanulids</taxon>
        <taxon>Asterales</taxon>
        <taxon>Asteraceae</taxon>
        <taxon>Asteroideae</taxon>
        <taxon>Anthemideae</taxon>
        <taxon>Artemisiinae</taxon>
        <taxon>Artemisia</taxon>
    </lineage>
</organism>
<dbReference type="Proteomes" id="UP000245207">
    <property type="component" value="Unassembled WGS sequence"/>
</dbReference>
<feature type="domain" description="MULE transposase" evidence="1">
    <location>
        <begin position="7"/>
        <end position="81"/>
    </location>
</feature>